<dbReference type="PANTHER" id="PTHR43424">
    <property type="entry name" value="LOCUS PUTATIVE PROTEIN 1-RELATED"/>
    <property type="match status" value="1"/>
</dbReference>
<feature type="transmembrane region" description="Helical" evidence="5">
    <location>
        <begin position="338"/>
        <end position="357"/>
    </location>
</feature>
<evidence type="ECO:0000313" key="6">
    <source>
        <dbReference type="EMBL" id="OWY36165.1"/>
    </source>
</evidence>
<feature type="transmembrane region" description="Helical" evidence="5">
    <location>
        <begin position="158"/>
        <end position="180"/>
    </location>
</feature>
<evidence type="ECO:0000313" key="7">
    <source>
        <dbReference type="Proteomes" id="UP000214747"/>
    </source>
</evidence>
<dbReference type="InterPro" id="IPR052556">
    <property type="entry name" value="PolySynth_Transporter"/>
</dbReference>
<dbReference type="PANTHER" id="PTHR43424:SF1">
    <property type="entry name" value="LOCUS PUTATIVE PROTEIN 1-RELATED"/>
    <property type="match status" value="1"/>
</dbReference>
<sequence>MLERLHALLDRLESKFRLRTIVATMVPTIGALGLQLVTFALTARGLGVEQFGRYTAILAIVAVGVELIGIGGADMLVRSVSRDRSKFALYYGNMLCAIGVTLPLAVAIGSFVALGLLHVEVAAGFVALALFAEIGLARVSASTELVMVAFGHTARAGWVRVATVVARLLVALVFFVVLGLRDLDQWIIWLAVQSLVMMAIYAWLAAHLYGKPQWVLLVGEIRTGLMFCINQGSRAMQGNLDRMVLSRFADAFALGVYGAASRILQLGLFPMQVMTRIFYPKFFVHGSNGIAASRRYAIKVAPALFGTGVVSAIAVAVAALFAPTVLGHDFAGSVHTTIGLAASLPFIALQYAAGDALTGAGRQGVRASIYGFSAIGFGFVLVAGVRLGGVPGLIGAFVLAHFLLAGVLWAAAFLCKDPAPYPERANTIIGDN</sequence>
<dbReference type="GO" id="GO:0016020">
    <property type="term" value="C:membrane"/>
    <property type="evidence" value="ECO:0007669"/>
    <property type="project" value="UniProtKB-SubCell"/>
</dbReference>
<name>A0A225SYN0_9BURK</name>
<organism evidence="6 7">
    <name type="scientific">Herbaspirillum aquaticum</name>
    <dbReference type="NCBI Taxonomy" id="568783"/>
    <lineage>
        <taxon>Bacteria</taxon>
        <taxon>Pseudomonadati</taxon>
        <taxon>Pseudomonadota</taxon>
        <taxon>Betaproteobacteria</taxon>
        <taxon>Burkholderiales</taxon>
        <taxon>Oxalobacteraceae</taxon>
        <taxon>Herbaspirillum</taxon>
    </lineage>
</organism>
<evidence type="ECO:0000256" key="1">
    <source>
        <dbReference type="ARBA" id="ARBA00004141"/>
    </source>
</evidence>
<dbReference type="AlphaFoldDB" id="A0A225SYN0"/>
<keyword evidence="7" id="KW-1185">Reference proteome</keyword>
<dbReference type="Pfam" id="PF01943">
    <property type="entry name" value="Polysacc_synt"/>
    <property type="match status" value="1"/>
</dbReference>
<accession>A0A225SYN0</accession>
<feature type="transmembrane region" description="Helical" evidence="5">
    <location>
        <begin position="54"/>
        <end position="77"/>
    </location>
</feature>
<comment type="caution">
    <text evidence="6">The sequence shown here is derived from an EMBL/GenBank/DDBJ whole genome shotgun (WGS) entry which is preliminary data.</text>
</comment>
<gene>
    <name evidence="6" type="ORF">CEJ45_02840</name>
</gene>
<evidence type="ECO:0000256" key="3">
    <source>
        <dbReference type="ARBA" id="ARBA00022989"/>
    </source>
</evidence>
<protein>
    <submittedName>
        <fullName evidence="6">Uncharacterized protein</fullName>
    </submittedName>
</protein>
<feature type="transmembrane region" description="Helical" evidence="5">
    <location>
        <begin position="89"/>
        <end position="111"/>
    </location>
</feature>
<feature type="transmembrane region" description="Helical" evidence="5">
    <location>
        <begin position="186"/>
        <end position="204"/>
    </location>
</feature>
<feature type="transmembrane region" description="Helical" evidence="5">
    <location>
        <begin position="117"/>
        <end position="137"/>
    </location>
</feature>
<keyword evidence="4 5" id="KW-0472">Membrane</keyword>
<evidence type="ECO:0000256" key="4">
    <source>
        <dbReference type="ARBA" id="ARBA00023136"/>
    </source>
</evidence>
<dbReference type="EMBL" id="NJGV01000002">
    <property type="protein sequence ID" value="OWY36165.1"/>
    <property type="molecule type" value="Genomic_DNA"/>
</dbReference>
<evidence type="ECO:0000256" key="5">
    <source>
        <dbReference type="SAM" id="Phobius"/>
    </source>
</evidence>
<feature type="transmembrane region" description="Helical" evidence="5">
    <location>
        <begin position="393"/>
        <end position="415"/>
    </location>
</feature>
<proteinExistence type="predicted"/>
<keyword evidence="3 5" id="KW-1133">Transmembrane helix</keyword>
<dbReference type="Proteomes" id="UP000214747">
    <property type="component" value="Unassembled WGS sequence"/>
</dbReference>
<comment type="subcellular location">
    <subcellularLocation>
        <location evidence="1">Membrane</location>
        <topology evidence="1">Multi-pass membrane protein</topology>
    </subcellularLocation>
</comment>
<reference evidence="6 7" key="1">
    <citation type="journal article" date="2010" name="Int. J. Syst. Evol. Microbiol.">
        <title>Reclassification of Herbaspirillum putei as a later heterotypic synonym of Herbaspirillum huttiense, with the description of H. huttiense subsp. huttiense subsp. nov. and H. huttiense subsp. putei subsp. nov., comb. nov., and description of Herbaspirillum aquaticum sp. nov.</title>
        <authorList>
            <person name="Dobritsa A.P."/>
            <person name="Reddy M.C."/>
            <person name="Samadpour M."/>
        </authorList>
    </citation>
    <scope>NUCLEOTIDE SEQUENCE [LARGE SCALE GENOMIC DNA]</scope>
    <source>
        <strain evidence="6 7">IEH 4430</strain>
    </source>
</reference>
<feature type="transmembrane region" description="Helical" evidence="5">
    <location>
        <begin position="369"/>
        <end position="387"/>
    </location>
</feature>
<feature type="transmembrane region" description="Helical" evidence="5">
    <location>
        <begin position="21"/>
        <end position="42"/>
    </location>
</feature>
<feature type="transmembrane region" description="Helical" evidence="5">
    <location>
        <begin position="303"/>
        <end position="326"/>
    </location>
</feature>
<dbReference type="RefSeq" id="WP_088753721.1">
    <property type="nucleotide sequence ID" value="NZ_NJGV01000002.1"/>
</dbReference>
<keyword evidence="2 5" id="KW-0812">Transmembrane</keyword>
<dbReference type="InterPro" id="IPR002797">
    <property type="entry name" value="Polysacc_synth"/>
</dbReference>
<evidence type="ECO:0000256" key="2">
    <source>
        <dbReference type="ARBA" id="ARBA00022692"/>
    </source>
</evidence>